<sequence>MGVEALSTRVGVKMLSTLHTRTSIQGSISLSEGSILRAQFDMPEDKMDIISIK</sequence>
<reference evidence="1" key="2">
    <citation type="submission" date="2020-11" db="EMBL/GenBank/DDBJ databases">
        <authorList>
            <person name="McCartney M.A."/>
            <person name="Auch B."/>
            <person name="Kono T."/>
            <person name="Mallez S."/>
            <person name="Becker A."/>
            <person name="Gohl D.M."/>
            <person name="Silverstein K.A.T."/>
            <person name="Koren S."/>
            <person name="Bechman K.B."/>
            <person name="Herman A."/>
            <person name="Abrahante J.E."/>
            <person name="Garbe J."/>
        </authorList>
    </citation>
    <scope>NUCLEOTIDE SEQUENCE</scope>
    <source>
        <strain evidence="1">Duluth1</strain>
        <tissue evidence="1">Whole animal</tissue>
    </source>
</reference>
<evidence type="ECO:0000313" key="2">
    <source>
        <dbReference type="Proteomes" id="UP000828390"/>
    </source>
</evidence>
<comment type="caution">
    <text evidence="1">The sequence shown here is derived from an EMBL/GenBank/DDBJ whole genome shotgun (WGS) entry which is preliminary data.</text>
</comment>
<dbReference type="AlphaFoldDB" id="A0A9D3YFU9"/>
<proteinExistence type="predicted"/>
<organism evidence="1 2">
    <name type="scientific">Dreissena polymorpha</name>
    <name type="common">Zebra mussel</name>
    <name type="synonym">Mytilus polymorpha</name>
    <dbReference type="NCBI Taxonomy" id="45954"/>
    <lineage>
        <taxon>Eukaryota</taxon>
        <taxon>Metazoa</taxon>
        <taxon>Spiralia</taxon>
        <taxon>Lophotrochozoa</taxon>
        <taxon>Mollusca</taxon>
        <taxon>Bivalvia</taxon>
        <taxon>Autobranchia</taxon>
        <taxon>Heteroconchia</taxon>
        <taxon>Euheterodonta</taxon>
        <taxon>Imparidentia</taxon>
        <taxon>Neoheterodontei</taxon>
        <taxon>Myida</taxon>
        <taxon>Dreissenoidea</taxon>
        <taxon>Dreissenidae</taxon>
        <taxon>Dreissena</taxon>
    </lineage>
</organism>
<gene>
    <name evidence="1" type="ORF">DPMN_085265</name>
</gene>
<dbReference type="EMBL" id="JAIWYP010000016">
    <property type="protein sequence ID" value="KAH3697755.1"/>
    <property type="molecule type" value="Genomic_DNA"/>
</dbReference>
<protein>
    <submittedName>
        <fullName evidence="1">Uncharacterized protein</fullName>
    </submittedName>
</protein>
<name>A0A9D3YFU9_DREPO</name>
<accession>A0A9D3YFU9</accession>
<keyword evidence="2" id="KW-1185">Reference proteome</keyword>
<reference evidence="1" key="1">
    <citation type="journal article" date="2019" name="bioRxiv">
        <title>The Genome of the Zebra Mussel, Dreissena polymorpha: A Resource for Invasive Species Research.</title>
        <authorList>
            <person name="McCartney M.A."/>
            <person name="Auch B."/>
            <person name="Kono T."/>
            <person name="Mallez S."/>
            <person name="Zhang Y."/>
            <person name="Obille A."/>
            <person name="Becker A."/>
            <person name="Abrahante J.E."/>
            <person name="Garbe J."/>
            <person name="Badalamenti J.P."/>
            <person name="Herman A."/>
            <person name="Mangelson H."/>
            <person name="Liachko I."/>
            <person name="Sullivan S."/>
            <person name="Sone E.D."/>
            <person name="Koren S."/>
            <person name="Silverstein K.A.T."/>
            <person name="Beckman K.B."/>
            <person name="Gohl D.M."/>
        </authorList>
    </citation>
    <scope>NUCLEOTIDE SEQUENCE</scope>
    <source>
        <strain evidence="1">Duluth1</strain>
        <tissue evidence="1">Whole animal</tissue>
    </source>
</reference>
<dbReference type="Proteomes" id="UP000828390">
    <property type="component" value="Unassembled WGS sequence"/>
</dbReference>
<evidence type="ECO:0000313" key="1">
    <source>
        <dbReference type="EMBL" id="KAH3697755.1"/>
    </source>
</evidence>